<dbReference type="Pfam" id="PF07992">
    <property type="entry name" value="Pyr_redox_2"/>
    <property type="match status" value="1"/>
</dbReference>
<dbReference type="AlphaFoldDB" id="A0AA86MDJ3"/>
<sequence length="678" mass="74545">MSDAFPHLNSPLDLGFTTLRNRIMMGSMHTGLEDKYKDFDKFAAYFEARAKGGTALIVTGGFSPNLEGWLYPFASKLSSSGAIKHHKKVTEAVHKHDGKIVMQLLHAGRYAYHPLSVSASNIKSSINPFKPREIGDFGLRRTIAAFARSAKIAQEAGYDGVEVMGSEGYFLNQFICKRTNQRTDRWGGSVENRARLSVEIVRRIREAVGEKFIIIYRHSLLDLVEGGNTWDEVSYIAREIEKAGATMINTGIGWHEARVPTIVTSVPRAAFAELTARLRKEIKIPVIASNRINKPEVAEQLLADGACDMVSMARPLLADPEFAIKAKEGRADEINVCIACNQACLDHTFSLKRASCLVNPRACHETEIVDQPLTRKKKIAVVGAGPAGLAAATELARRGHSVSLFDKAGEIGGQFNMAKQIPGKEEFHETISYFKRQLELKQVEIRLGTVVNAELISKEKFDEVILATGIKPRTPGIEGIDHPKVMSYIDVLLHKKEVGQKVAVIGAGGIGFDVSEYLTHDFSHPSPTLDLESWKKEWGITFDPKNAGGIDGVHAEPPKPAREVWLCQRKDEPLGKRLGKTSGWVHKASLKSRRVHFMQGVEYLKIDDRGLHVMSANGPEILDVDNIIVCAGQDPLRELVEPIEALGVPVHLVGGSSVAAELDAKRAINQATRLAVTL</sequence>
<dbReference type="GO" id="GO:0051536">
    <property type="term" value="F:iron-sulfur cluster binding"/>
    <property type="evidence" value="ECO:0007669"/>
    <property type="project" value="UniProtKB-KW"/>
</dbReference>
<dbReference type="GO" id="GO:0008670">
    <property type="term" value="F:2,4-dienoyl-CoA reductase (NADPH) activity"/>
    <property type="evidence" value="ECO:0007669"/>
    <property type="project" value="TreeGrafter"/>
</dbReference>
<dbReference type="Proteomes" id="UP001329151">
    <property type="component" value="Chromosome"/>
</dbReference>
<evidence type="ECO:0000256" key="7">
    <source>
        <dbReference type="ARBA" id="ARBA00023002"/>
    </source>
</evidence>
<dbReference type="InterPro" id="IPR013785">
    <property type="entry name" value="Aldolase_TIM"/>
</dbReference>
<keyword evidence="4" id="KW-0285">Flavoprotein</keyword>
<accession>A0AA86MDJ3</accession>
<keyword evidence="9" id="KW-0411">Iron-sulfur</keyword>
<comment type="similarity">
    <text evidence="3">In the N-terminal section; belongs to the NADH:flavin oxidoreductase/NADH oxidase family.</text>
</comment>
<dbReference type="InterPro" id="IPR001155">
    <property type="entry name" value="OxRdtase_FMN_N"/>
</dbReference>
<evidence type="ECO:0000256" key="2">
    <source>
        <dbReference type="ARBA" id="ARBA00001966"/>
    </source>
</evidence>
<dbReference type="RefSeq" id="WP_130556501.1">
    <property type="nucleotide sequence ID" value="NZ_AP028947.1"/>
</dbReference>
<dbReference type="CDD" id="cd02930">
    <property type="entry name" value="DCR_FMN"/>
    <property type="match status" value="1"/>
</dbReference>
<reference evidence="12 13" key="1">
    <citation type="submission" date="2023-10" db="EMBL/GenBank/DDBJ databases">
        <title>Complete Genome Sequence of Limnobacter thiooxidans CS-K2T, Isolated from freshwater lake sediments in Bavaria, Germany.</title>
        <authorList>
            <person name="Naruki M."/>
            <person name="Watanabe A."/>
            <person name="Warashina T."/>
            <person name="Morita T."/>
            <person name="Arakawa K."/>
        </authorList>
    </citation>
    <scope>NUCLEOTIDE SEQUENCE [LARGE SCALE GENOMIC DNA]</scope>
    <source>
        <strain evidence="12 13">CS-K2</strain>
    </source>
</reference>
<keyword evidence="7" id="KW-0560">Oxidoreductase</keyword>
<dbReference type="KEGG" id="lto:RGQ30_14920"/>
<comment type="cofactor">
    <cofactor evidence="2">
        <name>[4Fe-4S] cluster</name>
        <dbReference type="ChEBI" id="CHEBI:49883"/>
    </cofactor>
</comment>
<evidence type="ECO:0000256" key="5">
    <source>
        <dbReference type="ARBA" id="ARBA00022643"/>
    </source>
</evidence>
<keyword evidence="13" id="KW-1185">Reference proteome</keyword>
<evidence type="ECO:0000313" key="13">
    <source>
        <dbReference type="Proteomes" id="UP001329151"/>
    </source>
</evidence>
<keyword evidence="6" id="KW-0479">Metal-binding</keyword>
<keyword evidence="5" id="KW-0288">FMN</keyword>
<proteinExistence type="inferred from homology"/>
<dbReference type="Gene3D" id="3.50.50.60">
    <property type="entry name" value="FAD/NAD(P)-binding domain"/>
    <property type="match status" value="1"/>
</dbReference>
<dbReference type="GO" id="GO:0033543">
    <property type="term" value="P:fatty acid beta-oxidation, unsaturated, even number, reductase/isomerase pathway"/>
    <property type="evidence" value="ECO:0007669"/>
    <property type="project" value="TreeGrafter"/>
</dbReference>
<name>A0AA86MDJ3_9BURK</name>
<dbReference type="InterPro" id="IPR036188">
    <property type="entry name" value="FAD/NAD-bd_sf"/>
</dbReference>
<dbReference type="GO" id="GO:0010181">
    <property type="term" value="F:FMN binding"/>
    <property type="evidence" value="ECO:0007669"/>
    <property type="project" value="InterPro"/>
</dbReference>
<evidence type="ECO:0000256" key="9">
    <source>
        <dbReference type="ARBA" id="ARBA00023014"/>
    </source>
</evidence>
<protein>
    <submittedName>
        <fullName evidence="12">NADPH-dependent 2,4-dienoyl-CoA reductase</fullName>
    </submittedName>
</protein>
<dbReference type="InterPro" id="IPR023753">
    <property type="entry name" value="FAD/NAD-binding_dom"/>
</dbReference>
<gene>
    <name evidence="12" type="ORF">RGQ30_14920</name>
</gene>
<evidence type="ECO:0000259" key="11">
    <source>
        <dbReference type="Pfam" id="PF07992"/>
    </source>
</evidence>
<dbReference type="Pfam" id="PF00724">
    <property type="entry name" value="Oxidored_FMN"/>
    <property type="match status" value="1"/>
</dbReference>
<dbReference type="PANTHER" id="PTHR42917">
    <property type="entry name" value="2,4-DIENOYL-COA REDUCTASE"/>
    <property type="match status" value="1"/>
</dbReference>
<dbReference type="EMBL" id="AP028947">
    <property type="protein sequence ID" value="BET25991.1"/>
    <property type="molecule type" value="Genomic_DNA"/>
</dbReference>
<dbReference type="PANTHER" id="PTHR42917:SF2">
    <property type="entry name" value="2,4-DIENOYL-COA REDUCTASE [(2E)-ENOYL-COA-PRODUCING]"/>
    <property type="match status" value="1"/>
</dbReference>
<keyword evidence="8" id="KW-0408">Iron</keyword>
<evidence type="ECO:0000256" key="8">
    <source>
        <dbReference type="ARBA" id="ARBA00023004"/>
    </source>
</evidence>
<evidence type="ECO:0000256" key="1">
    <source>
        <dbReference type="ARBA" id="ARBA00001917"/>
    </source>
</evidence>
<dbReference type="PRINTS" id="PR00368">
    <property type="entry name" value="FADPNR"/>
</dbReference>
<evidence type="ECO:0000256" key="3">
    <source>
        <dbReference type="ARBA" id="ARBA00011048"/>
    </source>
</evidence>
<dbReference type="SUPFAM" id="SSF51905">
    <property type="entry name" value="FAD/NAD(P)-binding domain"/>
    <property type="match status" value="1"/>
</dbReference>
<evidence type="ECO:0000256" key="6">
    <source>
        <dbReference type="ARBA" id="ARBA00022723"/>
    </source>
</evidence>
<comment type="cofactor">
    <cofactor evidence="1">
        <name>FMN</name>
        <dbReference type="ChEBI" id="CHEBI:58210"/>
    </cofactor>
</comment>
<dbReference type="SUPFAM" id="SSF51395">
    <property type="entry name" value="FMN-linked oxidoreductases"/>
    <property type="match status" value="1"/>
</dbReference>
<dbReference type="Gene3D" id="3.40.50.720">
    <property type="entry name" value="NAD(P)-binding Rossmann-like Domain"/>
    <property type="match status" value="1"/>
</dbReference>
<dbReference type="FunFam" id="3.20.20.70:FF:000082">
    <property type="entry name" value="NADPH-dependent 2,4-dienoyl-CoA reductase"/>
    <property type="match status" value="1"/>
</dbReference>
<feature type="domain" description="NADH:flavin oxidoreductase/NADH oxidase N-terminal" evidence="10">
    <location>
        <begin position="9"/>
        <end position="333"/>
    </location>
</feature>
<dbReference type="InterPro" id="IPR051793">
    <property type="entry name" value="NADH:flavin_oxidoreductase"/>
</dbReference>
<evidence type="ECO:0000256" key="4">
    <source>
        <dbReference type="ARBA" id="ARBA00022630"/>
    </source>
</evidence>
<dbReference type="GO" id="GO:0046872">
    <property type="term" value="F:metal ion binding"/>
    <property type="evidence" value="ECO:0007669"/>
    <property type="project" value="UniProtKB-KW"/>
</dbReference>
<dbReference type="PRINTS" id="PR00469">
    <property type="entry name" value="PNDRDTASEII"/>
</dbReference>
<organism evidence="12 13">
    <name type="scientific">Limnobacter thiooxidans</name>
    <dbReference type="NCBI Taxonomy" id="131080"/>
    <lineage>
        <taxon>Bacteria</taxon>
        <taxon>Pseudomonadati</taxon>
        <taxon>Pseudomonadota</taxon>
        <taxon>Betaproteobacteria</taxon>
        <taxon>Burkholderiales</taxon>
        <taxon>Burkholderiaceae</taxon>
        <taxon>Limnobacter</taxon>
    </lineage>
</organism>
<evidence type="ECO:0000259" key="10">
    <source>
        <dbReference type="Pfam" id="PF00724"/>
    </source>
</evidence>
<evidence type="ECO:0000313" key="12">
    <source>
        <dbReference type="EMBL" id="BET25991.1"/>
    </source>
</evidence>
<feature type="domain" description="FAD/NAD(P)-binding" evidence="11">
    <location>
        <begin position="378"/>
        <end position="651"/>
    </location>
</feature>
<dbReference type="Gene3D" id="3.20.20.70">
    <property type="entry name" value="Aldolase class I"/>
    <property type="match status" value="1"/>
</dbReference>